<feature type="compositionally biased region" description="Basic and acidic residues" evidence="1">
    <location>
        <begin position="290"/>
        <end position="340"/>
    </location>
</feature>
<evidence type="ECO:0000313" key="3">
    <source>
        <dbReference type="Proteomes" id="UP000283530"/>
    </source>
</evidence>
<keyword evidence="3" id="KW-1185">Reference proteome</keyword>
<dbReference type="AlphaFoldDB" id="A0A443NAU8"/>
<dbReference type="InterPro" id="IPR036770">
    <property type="entry name" value="Ankyrin_rpt-contain_sf"/>
</dbReference>
<dbReference type="SMART" id="SM00248">
    <property type="entry name" value="ANK"/>
    <property type="match status" value="4"/>
</dbReference>
<dbReference type="PANTHER" id="PTHR24121">
    <property type="entry name" value="NO MECHANORECEPTOR POTENTIAL C, ISOFORM D-RELATED"/>
    <property type="match status" value="1"/>
</dbReference>
<feature type="region of interest" description="Disordered" evidence="1">
    <location>
        <begin position="287"/>
        <end position="401"/>
    </location>
</feature>
<comment type="caution">
    <text evidence="2">The sequence shown here is derived from an EMBL/GenBank/DDBJ whole genome shotgun (WGS) entry which is preliminary data.</text>
</comment>
<sequence length="505" mass="57286">MSSNPSPPPPPPPTTTSQSDSKTQISHEISLENPPPTTPQVIDQLFQKTKDELFQKAMQEDWDAVVSIYEEKGDIVSTAKITRNKETALHIAISDRKTKVVKKLLDIIHHIKIREMMNDMDENLLHLAASLGQAETCKQLVEKDPELIGARNKEGETPLFKAALHGKERAFYALHPKVNELMNMSCFLYSVVSPTFLCLSTREHTNRISCTGLIVDLDEVETPSHFRDEHCSDFDFPVPRNYQTCLDLLKLWKYICTAIARWARKWKDIKHDIRKIFNKDVEKQLPVSSTDKDKKLQAPEEPSQDKKCEHSHIIIKVGDEIKKKGEGSQEKEKDSKKLHPTDYNVRAGKDKKQAPEEPSQDLIAGDSSKHCEQSHTNIEGKDKKQAPDEPSQDKIAGDPSKHCEHSLINIEGETHDGVSHIPPQQECGRPKGSELEKACNLFLLGDHRNMSPVLIAVKMGVKEMVEEILNEFPVAIRDEDADKKNVVLLAVENRHPKIYKLLWKK</sequence>
<protein>
    <submittedName>
        <fullName evidence="2">Ankyrin repeat and SAM domain-containing protein 1A-like protein</fullName>
    </submittedName>
</protein>
<gene>
    <name evidence="2" type="ORF">CKAN_00402700</name>
</gene>
<feature type="region of interest" description="Disordered" evidence="1">
    <location>
        <begin position="1"/>
        <end position="38"/>
    </location>
</feature>
<evidence type="ECO:0000256" key="1">
    <source>
        <dbReference type="SAM" id="MobiDB-lite"/>
    </source>
</evidence>
<dbReference type="Pfam" id="PF12796">
    <property type="entry name" value="Ank_2"/>
    <property type="match status" value="1"/>
</dbReference>
<feature type="compositionally biased region" description="Pro residues" evidence="1">
    <location>
        <begin position="1"/>
        <end position="14"/>
    </location>
</feature>
<organism evidence="2 3">
    <name type="scientific">Cinnamomum micranthum f. kanehirae</name>
    <dbReference type="NCBI Taxonomy" id="337451"/>
    <lineage>
        <taxon>Eukaryota</taxon>
        <taxon>Viridiplantae</taxon>
        <taxon>Streptophyta</taxon>
        <taxon>Embryophyta</taxon>
        <taxon>Tracheophyta</taxon>
        <taxon>Spermatophyta</taxon>
        <taxon>Magnoliopsida</taxon>
        <taxon>Magnoliidae</taxon>
        <taxon>Laurales</taxon>
        <taxon>Lauraceae</taxon>
        <taxon>Cinnamomum</taxon>
    </lineage>
</organism>
<dbReference type="Gene3D" id="1.25.40.20">
    <property type="entry name" value="Ankyrin repeat-containing domain"/>
    <property type="match status" value="1"/>
</dbReference>
<name>A0A443NAU8_9MAGN</name>
<dbReference type="EMBL" id="QPKB01000002">
    <property type="protein sequence ID" value="RWR75633.1"/>
    <property type="molecule type" value="Genomic_DNA"/>
</dbReference>
<accession>A0A443NAU8</accession>
<dbReference type="InterPro" id="IPR002110">
    <property type="entry name" value="Ankyrin_rpt"/>
</dbReference>
<dbReference type="PANTHER" id="PTHR24121:SF15">
    <property type="entry name" value="ANKYRIN REPEAT PROTEIN"/>
    <property type="match status" value="1"/>
</dbReference>
<dbReference type="SUPFAM" id="SSF48403">
    <property type="entry name" value="Ankyrin repeat"/>
    <property type="match status" value="1"/>
</dbReference>
<dbReference type="STRING" id="337451.A0A443NAU8"/>
<evidence type="ECO:0000313" key="2">
    <source>
        <dbReference type="EMBL" id="RWR75633.1"/>
    </source>
</evidence>
<feature type="compositionally biased region" description="Basic and acidic residues" evidence="1">
    <location>
        <begin position="367"/>
        <end position="401"/>
    </location>
</feature>
<proteinExistence type="predicted"/>
<reference evidence="2 3" key="1">
    <citation type="journal article" date="2019" name="Nat. Plants">
        <title>Stout camphor tree genome fills gaps in understanding of flowering plant genome evolution.</title>
        <authorList>
            <person name="Chaw S.M."/>
            <person name="Liu Y.C."/>
            <person name="Wu Y.W."/>
            <person name="Wang H.Y."/>
            <person name="Lin C.I."/>
            <person name="Wu C.S."/>
            <person name="Ke H.M."/>
            <person name="Chang L.Y."/>
            <person name="Hsu C.Y."/>
            <person name="Yang H.T."/>
            <person name="Sudianto E."/>
            <person name="Hsu M.H."/>
            <person name="Wu K.P."/>
            <person name="Wang L.N."/>
            <person name="Leebens-Mack J.H."/>
            <person name="Tsai I.J."/>
        </authorList>
    </citation>
    <scope>NUCLEOTIDE SEQUENCE [LARGE SCALE GENOMIC DNA]</scope>
    <source>
        <strain evidence="3">cv. Chaw 1501</strain>
        <tissue evidence="2">Young leaves</tissue>
    </source>
</reference>
<dbReference type="Proteomes" id="UP000283530">
    <property type="component" value="Unassembled WGS sequence"/>
</dbReference>